<evidence type="ECO:0000313" key="9">
    <source>
        <dbReference type="EMBL" id="NKC34263.1"/>
    </source>
</evidence>
<organism evidence="9 10">
    <name type="scientific">Falsiroseomonas selenitidurans</name>
    <dbReference type="NCBI Taxonomy" id="2716335"/>
    <lineage>
        <taxon>Bacteria</taxon>
        <taxon>Pseudomonadati</taxon>
        <taxon>Pseudomonadota</taxon>
        <taxon>Alphaproteobacteria</taxon>
        <taxon>Acetobacterales</taxon>
        <taxon>Roseomonadaceae</taxon>
        <taxon>Falsiroseomonas</taxon>
    </lineage>
</organism>
<feature type="transmembrane region" description="Helical" evidence="7">
    <location>
        <begin position="356"/>
        <end position="381"/>
    </location>
</feature>
<evidence type="ECO:0000256" key="4">
    <source>
        <dbReference type="ARBA" id="ARBA00022692"/>
    </source>
</evidence>
<gene>
    <name evidence="9" type="ORF">HEQ75_25630</name>
</gene>
<dbReference type="Pfam" id="PF06808">
    <property type="entry name" value="DctM"/>
    <property type="match status" value="1"/>
</dbReference>
<evidence type="ECO:0000256" key="2">
    <source>
        <dbReference type="ARBA" id="ARBA00022475"/>
    </source>
</evidence>
<evidence type="ECO:0000256" key="1">
    <source>
        <dbReference type="ARBA" id="ARBA00004429"/>
    </source>
</evidence>
<feature type="domain" description="TRAP C4-dicarboxylate transport system permease DctM subunit" evidence="8">
    <location>
        <begin position="6"/>
        <end position="417"/>
    </location>
</feature>
<sequence>MIAGLFAGLLALLATGIPVGIGIGIVGIVAGYVGMGEASLAALPSTLFAGINSFLLIAIPLFILMSEILSRGGVTEILFNTVTRWLGHLPGGLAVSAVVTSAIGASITGSSVANAASMAIVCVPPLLARGYDRRFSYGLVAAAGTLGIMIPPSIPMLLYGEITEESIGALFMAGIIPGLLITAALIAYTVVVCSRGGVAEAIPKASWAERWEATTRAIPAMMLPIIVVGGIYSGTFTPTEAAAVGVTWALIVGVLIYRTVGVRQIVAALRSTLISTSLILVIIAGSNVLGAAVTRLQISQDMLAMVQALDLPSWAFIACTMVLLFILGMILEVISIIFIILPILHPIIVSLGVDPIWYAVIFTLNMEIALITPPVGMVLYVMTGILKRPITEIIQGVLPFVGVLIGCLIILMIFPGLSTWLPNLLR</sequence>
<feature type="transmembrane region" description="Helical" evidence="7">
    <location>
        <begin position="111"/>
        <end position="128"/>
    </location>
</feature>
<comment type="subcellular location">
    <subcellularLocation>
        <location evidence="1 7">Cell inner membrane</location>
        <topology evidence="1 7">Multi-pass membrane protein</topology>
    </subcellularLocation>
</comment>
<dbReference type="PANTHER" id="PTHR33362:SF5">
    <property type="entry name" value="C4-DICARBOXYLATE TRAP TRANSPORTER LARGE PERMEASE PROTEIN DCTM"/>
    <property type="match status" value="1"/>
</dbReference>
<dbReference type="PIRSF" id="PIRSF006066">
    <property type="entry name" value="HI0050"/>
    <property type="match status" value="1"/>
</dbReference>
<keyword evidence="6 7" id="KW-0472">Membrane</keyword>
<feature type="transmembrane region" description="Helical" evidence="7">
    <location>
        <begin position="166"/>
        <end position="192"/>
    </location>
</feature>
<evidence type="ECO:0000256" key="3">
    <source>
        <dbReference type="ARBA" id="ARBA00022519"/>
    </source>
</evidence>
<dbReference type="RefSeq" id="WP_168034976.1">
    <property type="nucleotide sequence ID" value="NZ_JAAVNE010000073.1"/>
</dbReference>
<comment type="similarity">
    <text evidence="7">Belongs to the TRAP transporter large permease family.</text>
</comment>
<feature type="transmembrane region" description="Helical" evidence="7">
    <location>
        <begin position="272"/>
        <end position="294"/>
    </location>
</feature>
<feature type="transmembrane region" description="Helical" evidence="7">
    <location>
        <begin position="46"/>
        <end position="64"/>
    </location>
</feature>
<dbReference type="PANTHER" id="PTHR33362">
    <property type="entry name" value="SIALIC ACID TRAP TRANSPORTER PERMEASE PROTEIN SIAT-RELATED"/>
    <property type="match status" value="1"/>
</dbReference>
<feature type="transmembrane region" description="Helical" evidence="7">
    <location>
        <begin position="314"/>
        <end position="344"/>
    </location>
</feature>
<keyword evidence="2" id="KW-1003">Cell membrane</keyword>
<keyword evidence="5 7" id="KW-1133">Transmembrane helix</keyword>
<dbReference type="InterPro" id="IPR010656">
    <property type="entry name" value="DctM"/>
</dbReference>
<feature type="transmembrane region" description="Helical" evidence="7">
    <location>
        <begin position="135"/>
        <end position="154"/>
    </location>
</feature>
<keyword evidence="7" id="KW-0813">Transport</keyword>
<evidence type="ECO:0000256" key="7">
    <source>
        <dbReference type="RuleBase" id="RU369079"/>
    </source>
</evidence>
<evidence type="ECO:0000256" key="6">
    <source>
        <dbReference type="ARBA" id="ARBA00023136"/>
    </source>
</evidence>
<accession>A0ABX1EBE2</accession>
<feature type="transmembrane region" description="Helical" evidence="7">
    <location>
        <begin position="241"/>
        <end position="260"/>
    </location>
</feature>
<evidence type="ECO:0000313" key="10">
    <source>
        <dbReference type="Proteomes" id="UP000787635"/>
    </source>
</evidence>
<dbReference type="EMBL" id="JAAVNE010000073">
    <property type="protein sequence ID" value="NKC34263.1"/>
    <property type="molecule type" value="Genomic_DNA"/>
</dbReference>
<dbReference type="InterPro" id="IPR004681">
    <property type="entry name" value="TRAP_DctM"/>
</dbReference>
<comment type="caution">
    <text evidence="9">The sequence shown here is derived from an EMBL/GenBank/DDBJ whole genome shotgun (WGS) entry which is preliminary data.</text>
</comment>
<evidence type="ECO:0000259" key="8">
    <source>
        <dbReference type="Pfam" id="PF06808"/>
    </source>
</evidence>
<keyword evidence="4 7" id="KW-0812">Transmembrane</keyword>
<protein>
    <recommendedName>
        <fullName evidence="7">TRAP transporter large permease protein</fullName>
    </recommendedName>
</protein>
<name>A0ABX1EBE2_9PROT</name>
<proteinExistence type="inferred from homology"/>
<evidence type="ECO:0000256" key="5">
    <source>
        <dbReference type="ARBA" id="ARBA00022989"/>
    </source>
</evidence>
<dbReference type="NCBIfam" id="TIGR00786">
    <property type="entry name" value="dctM"/>
    <property type="match status" value="1"/>
</dbReference>
<keyword evidence="3 7" id="KW-0997">Cell inner membrane</keyword>
<comment type="subunit">
    <text evidence="7">The complex comprises the extracytoplasmic solute receptor protein and the two transmembrane proteins.</text>
</comment>
<dbReference type="Proteomes" id="UP000787635">
    <property type="component" value="Unassembled WGS sequence"/>
</dbReference>
<comment type="function">
    <text evidence="7">Part of the tripartite ATP-independent periplasmic (TRAP) transport system.</text>
</comment>
<reference evidence="9 10" key="1">
    <citation type="submission" date="2020-03" db="EMBL/GenBank/DDBJ databases">
        <title>Roseomonas selenitidurans sp. nov. isolated from urban soil.</title>
        <authorList>
            <person name="Liu H."/>
        </authorList>
    </citation>
    <scope>NUCLEOTIDE SEQUENCE [LARGE SCALE GENOMIC DNA]</scope>
    <source>
        <strain evidence="9 10">BU-1</strain>
    </source>
</reference>
<feature type="transmembrane region" description="Helical" evidence="7">
    <location>
        <begin position="85"/>
        <end position="105"/>
    </location>
</feature>
<keyword evidence="10" id="KW-1185">Reference proteome</keyword>
<feature type="transmembrane region" description="Helical" evidence="7">
    <location>
        <begin position="213"/>
        <end position="235"/>
    </location>
</feature>
<feature type="transmembrane region" description="Helical" evidence="7">
    <location>
        <begin position="393"/>
        <end position="417"/>
    </location>
</feature>